<reference evidence="15" key="3">
    <citation type="submission" date="2025-09" db="UniProtKB">
        <authorList>
            <consortium name="Ensembl"/>
        </authorList>
    </citation>
    <scope>IDENTIFICATION</scope>
</reference>
<reference evidence="15" key="2">
    <citation type="submission" date="2025-08" db="UniProtKB">
        <authorList>
            <consortium name="Ensembl"/>
        </authorList>
    </citation>
    <scope>IDENTIFICATION</scope>
</reference>
<dbReference type="GO" id="GO:0005813">
    <property type="term" value="C:centrosome"/>
    <property type="evidence" value="ECO:0007669"/>
    <property type="project" value="Ensembl"/>
</dbReference>
<keyword evidence="8 12" id="KW-0175">Coiled coil</keyword>
<feature type="region of interest" description="Disordered" evidence="13">
    <location>
        <begin position="290"/>
        <end position="328"/>
    </location>
</feature>
<dbReference type="AlphaFoldDB" id="A0A452SNF7"/>
<dbReference type="PANTHER" id="PTHR31167:SF3">
    <property type="entry name" value="SPINDLE AND CENTRIOLE-ASSOCIATED PROTEIN 1"/>
    <property type="match status" value="1"/>
</dbReference>
<feature type="compositionally biased region" description="Polar residues" evidence="13">
    <location>
        <begin position="312"/>
        <end position="328"/>
    </location>
</feature>
<reference evidence="16" key="1">
    <citation type="submission" date="2016-06" db="EMBL/GenBank/DDBJ databases">
        <title>De novo assembly and RNA-Seq shows season-dependent expression and editing in black bear kidneys.</title>
        <authorList>
            <person name="Korstanje R."/>
            <person name="Srivastava A."/>
            <person name="Sarsani V.K."/>
            <person name="Sheehan S.M."/>
            <person name="Seger R.L."/>
            <person name="Barter M.E."/>
            <person name="Lindqvist C."/>
            <person name="Brody L.C."/>
            <person name="Mullikin J.C."/>
        </authorList>
    </citation>
    <scope>NUCLEOTIDE SEQUENCE [LARGE SCALE GENOMIC DNA]</scope>
</reference>
<dbReference type="GO" id="GO:0051301">
    <property type="term" value="P:cell division"/>
    <property type="evidence" value="ECO:0007669"/>
    <property type="project" value="UniProtKB-KW"/>
</dbReference>
<dbReference type="GO" id="GO:0046599">
    <property type="term" value="P:regulation of centriole replication"/>
    <property type="evidence" value="ECO:0007669"/>
    <property type="project" value="Ensembl"/>
</dbReference>
<dbReference type="Proteomes" id="UP000291022">
    <property type="component" value="Unassembled WGS sequence"/>
</dbReference>
<dbReference type="GO" id="GO:0051310">
    <property type="term" value="P:metaphase chromosome alignment"/>
    <property type="evidence" value="ECO:0007669"/>
    <property type="project" value="Ensembl"/>
</dbReference>
<feature type="region of interest" description="Disordered" evidence="13">
    <location>
        <begin position="164"/>
        <end position="199"/>
    </location>
</feature>
<evidence type="ECO:0000256" key="4">
    <source>
        <dbReference type="ARBA" id="ARBA00018313"/>
    </source>
</evidence>
<dbReference type="GO" id="GO:0005886">
    <property type="term" value="C:plasma membrane"/>
    <property type="evidence" value="ECO:0007669"/>
    <property type="project" value="Ensembl"/>
</dbReference>
<keyword evidence="14" id="KW-0812">Transmembrane</keyword>
<evidence type="ECO:0000256" key="6">
    <source>
        <dbReference type="ARBA" id="ARBA00022618"/>
    </source>
</evidence>
<dbReference type="GeneTree" id="ENSGT00390000006207"/>
<keyword evidence="7" id="KW-0498">Mitosis</keyword>
<feature type="transmembrane region" description="Helical" evidence="14">
    <location>
        <begin position="565"/>
        <end position="585"/>
    </location>
</feature>
<sequence length="604" mass="68307">MSLVRVNRYGPRGGGRKVLKVKKKKTSVKQEWDNTVNDLTVHRATPEDLIRRHEIHKSKNRALVHWELQEKALKRKWKKQKPEISNLERRRLSIMKEILSDQYQMQDVLEKSDHLMAEAKDLFVDFPRRRTGFPNVTMAPDSSQGPIVVNQDPVTQAILSESITEPQALNEVDDDEEGTVNSQSEESQNELDNSLNSQSNTNVDRFLHQLKEDNSELINKLWTDIQQKITTQSHTPPGTPSPAPPSGEQKAALNATNAVKRLQTRLQSEESTETLDSSYVVGQVLNSRKQKQLLKKVKGKPDSRASSKQKKNVLTASTASTDLPNSNNSSLDVLKHMINEVEHEMEEYERWTGREVKGLQSSQGLTGFTLSLVGSLCRLVRYLKESEVQLRKEVETRQQLEQMLGDHRELIDALTAEIILLREENTATQARLQQYMVTTDEQLISLTHAMKNCPVIKSNKECQASERGSTSRKMIDSPEGPVVNANVSMPLVFRGEEVAEFAQEDLPVKLSQVPTPPDSVSLTNSFPAHIFEPAVLLTPPRQKSNSGFSPLQDGKQASSKALWQLFFYALYILSLFLMVIVSLLHSPSDYPPFLYPFSFPYRSS</sequence>
<evidence type="ECO:0000256" key="1">
    <source>
        <dbReference type="ARBA" id="ARBA00004114"/>
    </source>
</evidence>
<evidence type="ECO:0000256" key="8">
    <source>
        <dbReference type="ARBA" id="ARBA00023054"/>
    </source>
</evidence>
<evidence type="ECO:0000256" key="9">
    <source>
        <dbReference type="ARBA" id="ARBA00023212"/>
    </source>
</evidence>
<feature type="compositionally biased region" description="Polar residues" evidence="13">
    <location>
        <begin position="179"/>
        <end position="199"/>
    </location>
</feature>
<evidence type="ECO:0000256" key="5">
    <source>
        <dbReference type="ARBA" id="ARBA00022490"/>
    </source>
</evidence>
<evidence type="ECO:0000256" key="7">
    <source>
        <dbReference type="ARBA" id="ARBA00022776"/>
    </source>
</evidence>
<dbReference type="GO" id="GO:0036064">
    <property type="term" value="C:ciliary basal body"/>
    <property type="evidence" value="ECO:0007669"/>
    <property type="project" value="Ensembl"/>
</dbReference>
<evidence type="ECO:0000256" key="2">
    <source>
        <dbReference type="ARBA" id="ARBA00004186"/>
    </source>
</evidence>
<keyword evidence="6" id="KW-0132">Cell division</keyword>
<protein>
    <recommendedName>
        <fullName evidence="4">Spindle and centriole-associated protein 1</fullName>
    </recommendedName>
    <alternativeName>
        <fullName evidence="11">Coiled-coil domain-containing protein 52</fullName>
    </alternativeName>
</protein>
<gene>
    <name evidence="15" type="primary">SPICE1</name>
</gene>
<dbReference type="Pfam" id="PF15678">
    <property type="entry name" value="SPICE"/>
    <property type="match status" value="1"/>
</dbReference>
<evidence type="ECO:0000256" key="3">
    <source>
        <dbReference type="ARBA" id="ARBA00011745"/>
    </source>
</evidence>
<evidence type="ECO:0000256" key="14">
    <source>
        <dbReference type="SAM" id="Phobius"/>
    </source>
</evidence>
<keyword evidence="9" id="KW-0206">Cytoskeleton</keyword>
<accession>A0A452SNF7</accession>
<dbReference type="GO" id="GO:0005819">
    <property type="term" value="C:spindle"/>
    <property type="evidence" value="ECO:0007669"/>
    <property type="project" value="UniProtKB-SubCell"/>
</dbReference>
<dbReference type="Ensembl" id="ENSUAMT00000038162.1">
    <property type="protein sequence ID" value="ENSUAMP00000034265.1"/>
    <property type="gene ID" value="ENSUAMG00000026097.1"/>
</dbReference>
<keyword evidence="10" id="KW-0131">Cell cycle</keyword>
<name>A0A452SNF7_URSAM</name>
<keyword evidence="5" id="KW-0963">Cytoplasm</keyword>
<keyword evidence="14" id="KW-1133">Transmembrane helix</keyword>
<evidence type="ECO:0000313" key="16">
    <source>
        <dbReference type="Proteomes" id="UP000291022"/>
    </source>
</evidence>
<dbReference type="InterPro" id="IPR031387">
    <property type="entry name" value="SPICE1"/>
</dbReference>
<evidence type="ECO:0000256" key="10">
    <source>
        <dbReference type="ARBA" id="ARBA00023306"/>
    </source>
</evidence>
<proteinExistence type="predicted"/>
<keyword evidence="14" id="KW-0472">Membrane</keyword>
<comment type="subcellular location">
    <subcellularLocation>
        <location evidence="1">Cytoplasm</location>
        <location evidence="1">Cytoskeleton</location>
        <location evidence="1">Microtubule organizing center</location>
        <location evidence="1">Centrosome</location>
        <location evidence="1">Centriole</location>
    </subcellularLocation>
    <subcellularLocation>
        <location evidence="2">Cytoplasm</location>
        <location evidence="2">Cytoskeleton</location>
        <location evidence="2">Spindle</location>
    </subcellularLocation>
</comment>
<evidence type="ECO:0000256" key="12">
    <source>
        <dbReference type="SAM" id="Coils"/>
    </source>
</evidence>
<organism evidence="15 16">
    <name type="scientific">Ursus americanus</name>
    <name type="common">American black bear</name>
    <name type="synonym">Euarctos americanus</name>
    <dbReference type="NCBI Taxonomy" id="9643"/>
    <lineage>
        <taxon>Eukaryota</taxon>
        <taxon>Metazoa</taxon>
        <taxon>Chordata</taxon>
        <taxon>Craniata</taxon>
        <taxon>Vertebrata</taxon>
        <taxon>Euteleostomi</taxon>
        <taxon>Mammalia</taxon>
        <taxon>Eutheria</taxon>
        <taxon>Laurasiatheria</taxon>
        <taxon>Carnivora</taxon>
        <taxon>Caniformia</taxon>
        <taxon>Ursidae</taxon>
        <taxon>Ursus</taxon>
    </lineage>
</organism>
<evidence type="ECO:0000256" key="11">
    <source>
        <dbReference type="ARBA" id="ARBA00030722"/>
    </source>
</evidence>
<dbReference type="GO" id="GO:0090307">
    <property type="term" value="P:mitotic spindle assembly"/>
    <property type="evidence" value="ECO:0007669"/>
    <property type="project" value="Ensembl"/>
</dbReference>
<comment type="subunit">
    <text evidence="3">Interacts with CEP120.</text>
</comment>
<evidence type="ECO:0000256" key="13">
    <source>
        <dbReference type="SAM" id="MobiDB-lite"/>
    </source>
</evidence>
<dbReference type="OMA" id="XGSAINA"/>
<keyword evidence="16" id="KW-1185">Reference proteome</keyword>
<feature type="region of interest" description="Disordered" evidence="13">
    <location>
        <begin position="231"/>
        <end position="250"/>
    </location>
</feature>
<dbReference type="GO" id="GO:0005814">
    <property type="term" value="C:centriole"/>
    <property type="evidence" value="ECO:0007669"/>
    <property type="project" value="UniProtKB-SubCell"/>
</dbReference>
<dbReference type="STRING" id="9643.ENSUAMP00000034265"/>
<dbReference type="PANTHER" id="PTHR31167">
    <property type="entry name" value="SPINDLE AND CENTRIOLE ASSOCIATED PROTEIN 1 SPICE1"/>
    <property type="match status" value="1"/>
</dbReference>
<feature type="coiled-coil region" evidence="12">
    <location>
        <begin position="383"/>
        <end position="431"/>
    </location>
</feature>
<evidence type="ECO:0000313" key="15">
    <source>
        <dbReference type="Ensembl" id="ENSUAMP00000034265.1"/>
    </source>
</evidence>